<gene>
    <name evidence="1" type="ORF">AVEN_180838_1</name>
</gene>
<dbReference type="Proteomes" id="UP000499080">
    <property type="component" value="Unassembled WGS sequence"/>
</dbReference>
<dbReference type="EMBL" id="BGPR01044028">
    <property type="protein sequence ID" value="GBO20701.1"/>
    <property type="molecule type" value="Genomic_DNA"/>
</dbReference>
<proteinExistence type="predicted"/>
<keyword evidence="2" id="KW-1185">Reference proteome</keyword>
<dbReference type="AlphaFoldDB" id="A0A4Y2V816"/>
<protein>
    <submittedName>
        <fullName evidence="1">Uncharacterized protein</fullName>
    </submittedName>
</protein>
<name>A0A4Y2V816_ARAVE</name>
<comment type="caution">
    <text evidence="1">The sequence shown here is derived from an EMBL/GenBank/DDBJ whole genome shotgun (WGS) entry which is preliminary data.</text>
</comment>
<accession>A0A4Y2V816</accession>
<sequence>MKRCNDWFFQTPSRKPLTHHLRRDEKTIAPIRKKQLRRPQNSREVIVLCLITRRQSSIIHEREERLTYSIPMMVDVYASTSVTSDTSSVTASNRGYF</sequence>
<reference evidence="1 2" key="1">
    <citation type="journal article" date="2019" name="Sci. Rep.">
        <title>Orb-weaving spider Araneus ventricosus genome elucidates the spidroin gene catalogue.</title>
        <authorList>
            <person name="Kono N."/>
            <person name="Nakamura H."/>
            <person name="Ohtoshi R."/>
            <person name="Moran D.A.P."/>
            <person name="Shinohara A."/>
            <person name="Yoshida Y."/>
            <person name="Fujiwara M."/>
            <person name="Mori M."/>
            <person name="Tomita M."/>
            <person name="Arakawa K."/>
        </authorList>
    </citation>
    <scope>NUCLEOTIDE SEQUENCE [LARGE SCALE GENOMIC DNA]</scope>
</reference>
<organism evidence="1 2">
    <name type="scientific">Araneus ventricosus</name>
    <name type="common">Orbweaver spider</name>
    <name type="synonym">Epeira ventricosa</name>
    <dbReference type="NCBI Taxonomy" id="182803"/>
    <lineage>
        <taxon>Eukaryota</taxon>
        <taxon>Metazoa</taxon>
        <taxon>Ecdysozoa</taxon>
        <taxon>Arthropoda</taxon>
        <taxon>Chelicerata</taxon>
        <taxon>Arachnida</taxon>
        <taxon>Araneae</taxon>
        <taxon>Araneomorphae</taxon>
        <taxon>Entelegynae</taxon>
        <taxon>Araneoidea</taxon>
        <taxon>Araneidae</taxon>
        <taxon>Araneus</taxon>
    </lineage>
</organism>
<evidence type="ECO:0000313" key="2">
    <source>
        <dbReference type="Proteomes" id="UP000499080"/>
    </source>
</evidence>
<evidence type="ECO:0000313" key="1">
    <source>
        <dbReference type="EMBL" id="GBO20701.1"/>
    </source>
</evidence>